<dbReference type="InterPro" id="IPR002347">
    <property type="entry name" value="SDR_fam"/>
</dbReference>
<evidence type="ECO:0000313" key="3">
    <source>
        <dbReference type="EMBL" id="MBO8468265.1"/>
    </source>
</evidence>
<dbReference type="InterPro" id="IPR036291">
    <property type="entry name" value="NAD(P)-bd_dom_sf"/>
</dbReference>
<gene>
    <name evidence="3" type="ORF">IAA72_00585</name>
</gene>
<dbReference type="CDD" id="cd05374">
    <property type="entry name" value="17beta-HSD-like_SDR_c"/>
    <property type="match status" value="1"/>
</dbReference>
<name>A0A9D9I9U6_9SPIO</name>
<dbReference type="Pfam" id="PF00106">
    <property type="entry name" value="adh_short"/>
    <property type="match status" value="1"/>
</dbReference>
<sequence>MKMIYKPYVLVTGASSGIGKVTARLFAENGYTVYAVSRSIEEKTEDIGKGKIISYKADVTDESSLRELRERIDELSIIIHAAGFGIAGSAEDMPIEEARRQMDVNYFGPMLVNHVFLPLLRRNERSLVIFISSIAGRVPIPFQSHYSSSKYALEAYAESLDMEACGFGLRTVLLEPGDTKTGFTSKRKKFIPSDSPYRSKAEKAIARMEHDEMNGKDPDTVARAALKVASKKNPPVRKPIGFEYSLLMILPRILPQKLVHRILRSMY</sequence>
<dbReference type="GO" id="GO:0016491">
    <property type="term" value="F:oxidoreductase activity"/>
    <property type="evidence" value="ECO:0007669"/>
    <property type="project" value="UniProtKB-KW"/>
</dbReference>
<dbReference type="Proteomes" id="UP000810292">
    <property type="component" value="Unassembled WGS sequence"/>
</dbReference>
<dbReference type="PRINTS" id="PR00081">
    <property type="entry name" value="GDHRDH"/>
</dbReference>
<keyword evidence="2" id="KW-0560">Oxidoreductase</keyword>
<organism evidence="3 4">
    <name type="scientific">Candidatus Ornithospirochaeta stercoravium</name>
    <dbReference type="NCBI Taxonomy" id="2840897"/>
    <lineage>
        <taxon>Bacteria</taxon>
        <taxon>Pseudomonadati</taxon>
        <taxon>Spirochaetota</taxon>
        <taxon>Spirochaetia</taxon>
        <taxon>Spirochaetales</taxon>
        <taxon>Spirochaetaceae</taxon>
        <taxon>Spirochaetaceae incertae sedis</taxon>
        <taxon>Candidatus Ornithospirochaeta</taxon>
    </lineage>
</organism>
<evidence type="ECO:0000313" key="4">
    <source>
        <dbReference type="Proteomes" id="UP000810292"/>
    </source>
</evidence>
<comment type="caution">
    <text evidence="3">The sequence shown here is derived from an EMBL/GenBank/DDBJ whole genome shotgun (WGS) entry which is preliminary data.</text>
</comment>
<dbReference type="SUPFAM" id="SSF51735">
    <property type="entry name" value="NAD(P)-binding Rossmann-fold domains"/>
    <property type="match status" value="1"/>
</dbReference>
<reference evidence="3" key="1">
    <citation type="submission" date="2020-10" db="EMBL/GenBank/DDBJ databases">
        <authorList>
            <person name="Gilroy R."/>
        </authorList>
    </citation>
    <scope>NUCLEOTIDE SEQUENCE</scope>
    <source>
        <strain evidence="3">14700</strain>
    </source>
</reference>
<comment type="similarity">
    <text evidence="1">Belongs to the short-chain dehydrogenases/reductases (SDR) family.</text>
</comment>
<proteinExistence type="inferred from homology"/>
<dbReference type="PANTHER" id="PTHR43976:SF16">
    <property type="entry name" value="SHORT-CHAIN DEHYDROGENASE_REDUCTASE FAMILY PROTEIN"/>
    <property type="match status" value="1"/>
</dbReference>
<dbReference type="Gene3D" id="3.40.50.720">
    <property type="entry name" value="NAD(P)-binding Rossmann-like Domain"/>
    <property type="match status" value="1"/>
</dbReference>
<accession>A0A9D9I9U6</accession>
<evidence type="ECO:0000256" key="2">
    <source>
        <dbReference type="ARBA" id="ARBA00023002"/>
    </source>
</evidence>
<dbReference type="PANTHER" id="PTHR43976">
    <property type="entry name" value="SHORT CHAIN DEHYDROGENASE"/>
    <property type="match status" value="1"/>
</dbReference>
<dbReference type="AlphaFoldDB" id="A0A9D9I9U6"/>
<reference evidence="3" key="2">
    <citation type="journal article" date="2021" name="PeerJ">
        <title>Extensive microbial diversity within the chicken gut microbiome revealed by metagenomics and culture.</title>
        <authorList>
            <person name="Gilroy R."/>
            <person name="Ravi A."/>
            <person name="Getino M."/>
            <person name="Pursley I."/>
            <person name="Horton D.L."/>
            <person name="Alikhan N.F."/>
            <person name="Baker D."/>
            <person name="Gharbi K."/>
            <person name="Hall N."/>
            <person name="Watson M."/>
            <person name="Adriaenssens E.M."/>
            <person name="Foster-Nyarko E."/>
            <person name="Jarju S."/>
            <person name="Secka A."/>
            <person name="Antonio M."/>
            <person name="Oren A."/>
            <person name="Chaudhuri R.R."/>
            <person name="La Ragione R."/>
            <person name="Hildebrand F."/>
            <person name="Pallen M.J."/>
        </authorList>
    </citation>
    <scope>NUCLEOTIDE SEQUENCE</scope>
    <source>
        <strain evidence="3">14700</strain>
    </source>
</reference>
<dbReference type="InterPro" id="IPR051911">
    <property type="entry name" value="SDR_oxidoreductase"/>
</dbReference>
<protein>
    <submittedName>
        <fullName evidence="3">SDR family oxidoreductase</fullName>
    </submittedName>
</protein>
<dbReference type="EMBL" id="JADIMF010000009">
    <property type="protein sequence ID" value="MBO8468265.1"/>
    <property type="molecule type" value="Genomic_DNA"/>
</dbReference>
<evidence type="ECO:0000256" key="1">
    <source>
        <dbReference type="ARBA" id="ARBA00006484"/>
    </source>
</evidence>